<dbReference type="Pfam" id="PF14378">
    <property type="entry name" value="PAP2_3"/>
    <property type="match status" value="1"/>
</dbReference>
<keyword evidence="3 5" id="KW-1133">Transmembrane helix</keyword>
<comment type="subcellular location">
    <subcellularLocation>
        <location evidence="1">Membrane</location>
        <topology evidence="1">Multi-pass membrane protein</topology>
    </subcellularLocation>
</comment>
<evidence type="ECO:0000259" key="6">
    <source>
        <dbReference type="Pfam" id="PF14378"/>
    </source>
</evidence>
<evidence type="ECO:0000256" key="2">
    <source>
        <dbReference type="ARBA" id="ARBA00022692"/>
    </source>
</evidence>
<proteinExistence type="predicted"/>
<evidence type="ECO:0000256" key="4">
    <source>
        <dbReference type="ARBA" id="ARBA00023136"/>
    </source>
</evidence>
<feature type="transmembrane region" description="Helical" evidence="5">
    <location>
        <begin position="224"/>
        <end position="247"/>
    </location>
</feature>
<organism evidence="7 8">
    <name type="scientific">Aspergillus thermomutatus</name>
    <name type="common">Neosartorya pseudofischeri</name>
    <dbReference type="NCBI Taxonomy" id="41047"/>
    <lineage>
        <taxon>Eukaryota</taxon>
        <taxon>Fungi</taxon>
        <taxon>Dikarya</taxon>
        <taxon>Ascomycota</taxon>
        <taxon>Pezizomycotina</taxon>
        <taxon>Eurotiomycetes</taxon>
        <taxon>Eurotiomycetidae</taxon>
        <taxon>Eurotiales</taxon>
        <taxon>Aspergillaceae</taxon>
        <taxon>Aspergillus</taxon>
        <taxon>Aspergillus subgen. Fumigati</taxon>
    </lineage>
</organism>
<gene>
    <name evidence="7" type="ORF">CDV56_108930</name>
</gene>
<keyword evidence="8" id="KW-1185">Reference proteome</keyword>
<evidence type="ECO:0000256" key="3">
    <source>
        <dbReference type="ARBA" id="ARBA00022989"/>
    </source>
</evidence>
<feature type="transmembrane region" description="Helical" evidence="5">
    <location>
        <begin position="148"/>
        <end position="166"/>
    </location>
</feature>
<dbReference type="InterPro" id="IPR026841">
    <property type="entry name" value="Aur1/Ipt1"/>
</dbReference>
<comment type="caution">
    <text evidence="7">The sequence shown here is derived from an EMBL/GenBank/DDBJ whole genome shotgun (WGS) entry which is preliminary data.</text>
</comment>
<dbReference type="OrthoDB" id="2566866at2759"/>
<accession>A0A397HRZ8</accession>
<evidence type="ECO:0000313" key="8">
    <source>
        <dbReference type="Proteomes" id="UP000215305"/>
    </source>
</evidence>
<evidence type="ECO:0000256" key="5">
    <source>
        <dbReference type="SAM" id="Phobius"/>
    </source>
</evidence>
<keyword evidence="2 5" id="KW-0812">Transmembrane</keyword>
<reference evidence="7" key="1">
    <citation type="submission" date="2018-08" db="EMBL/GenBank/DDBJ databases">
        <title>Draft genome sequence of azole-resistant Aspergillus thermomutatus (Neosartorya pseudofischeri) strain HMR AF 39, isolated from a human nasal aspirate.</title>
        <authorList>
            <person name="Parent-Michaud M."/>
            <person name="Dufresne P.J."/>
            <person name="Fournier E."/>
            <person name="Martineau C."/>
            <person name="Moreira S."/>
            <person name="Perkins V."/>
            <person name="De Repentigny L."/>
            <person name="Dufresne S.F."/>
        </authorList>
    </citation>
    <scope>NUCLEOTIDE SEQUENCE [LARGE SCALE GENOMIC DNA]</scope>
    <source>
        <strain evidence="7">HMR AF 39</strain>
    </source>
</reference>
<dbReference type="Proteomes" id="UP000215305">
    <property type="component" value="Unassembled WGS sequence"/>
</dbReference>
<dbReference type="GeneID" id="38130904"/>
<dbReference type="GO" id="GO:0016020">
    <property type="term" value="C:membrane"/>
    <property type="evidence" value="ECO:0007669"/>
    <property type="project" value="UniProtKB-SubCell"/>
</dbReference>
<dbReference type="RefSeq" id="XP_026618079.1">
    <property type="nucleotide sequence ID" value="XM_026762549.1"/>
</dbReference>
<name>A0A397HRZ8_ASPTH</name>
<feature type="transmembrane region" description="Helical" evidence="5">
    <location>
        <begin position="66"/>
        <end position="86"/>
    </location>
</feature>
<dbReference type="VEuPathDB" id="FungiDB:CDV56_108930"/>
<dbReference type="InterPro" id="IPR052185">
    <property type="entry name" value="IPC_Synthase-Related"/>
</dbReference>
<dbReference type="CDD" id="cd03386">
    <property type="entry name" value="PAP2_Aur1_like"/>
    <property type="match status" value="1"/>
</dbReference>
<sequence>MGALGILLEPAAIVVVFTTGTLINRRKYIRFSETPCVETPLLEDEDCEDLKPRRSSKGRPNIQTRILAHFPFLIEIWYWLLTYWIYQGLRAISARAISDNEPIFETARHHAHQILSLEHFFHLDVELRVQRFVLNRVPWLTAVLARVYYSHILLGVVFIVYGYTFFQREKYQGVRRTLALENVIAFTILTLWRCSPPRLLPEEYGFVDILHSNSAGSAWTQNKFQLTIAAMPSLHFGNSVFIALCLLRYSPHWFIRLVAPLWPMMMGLTIVATANHFLLDALVGVCVTLTAFRFNHAMLVLLPMERALFRLLRIEKPEQ</sequence>
<keyword evidence="4 5" id="KW-0472">Membrane</keyword>
<feature type="domain" description="Inositolphosphotransferase Aur1/Ipt1" evidence="6">
    <location>
        <begin position="112"/>
        <end position="292"/>
    </location>
</feature>
<feature type="transmembrane region" description="Helical" evidence="5">
    <location>
        <begin position="6"/>
        <end position="23"/>
    </location>
</feature>
<dbReference type="AlphaFoldDB" id="A0A397HRZ8"/>
<evidence type="ECO:0000313" key="7">
    <source>
        <dbReference type="EMBL" id="RHZ65979.1"/>
    </source>
</evidence>
<dbReference type="PANTHER" id="PTHR31310:SF16">
    <property type="entry name" value="INOSITOLPHOSPHOTRANSFERASE AUR1_IPT1 DOMAIN-CONTAINING PROTEIN"/>
    <property type="match status" value="1"/>
</dbReference>
<protein>
    <recommendedName>
        <fullName evidence="6">Inositolphosphotransferase Aur1/Ipt1 domain-containing protein</fullName>
    </recommendedName>
</protein>
<feature type="transmembrane region" description="Helical" evidence="5">
    <location>
        <begin position="281"/>
        <end position="302"/>
    </location>
</feature>
<dbReference type="EMBL" id="NKHU02000014">
    <property type="protein sequence ID" value="RHZ65979.1"/>
    <property type="molecule type" value="Genomic_DNA"/>
</dbReference>
<evidence type="ECO:0000256" key="1">
    <source>
        <dbReference type="ARBA" id="ARBA00004141"/>
    </source>
</evidence>
<dbReference type="PANTHER" id="PTHR31310">
    <property type="match status" value="1"/>
</dbReference>